<feature type="compositionally biased region" description="Basic and acidic residues" evidence="1">
    <location>
        <begin position="100"/>
        <end position="113"/>
    </location>
</feature>
<proteinExistence type="predicted"/>
<accession>X0UQY8</accession>
<feature type="compositionally biased region" description="Basic residues" evidence="1">
    <location>
        <begin position="1"/>
        <end position="12"/>
    </location>
</feature>
<dbReference type="EMBL" id="BARS01023156">
    <property type="protein sequence ID" value="GAG08254.1"/>
    <property type="molecule type" value="Genomic_DNA"/>
</dbReference>
<gene>
    <name evidence="2" type="ORF">S01H1_36900</name>
</gene>
<feature type="region of interest" description="Disordered" evidence="1">
    <location>
        <begin position="1"/>
        <end position="40"/>
    </location>
</feature>
<comment type="caution">
    <text evidence="2">The sequence shown here is derived from an EMBL/GenBank/DDBJ whole genome shotgun (WGS) entry which is preliminary data.</text>
</comment>
<sequence length="113" mass="13320">MPGGQKMKRNRYQRLAEERRTEKRKSFRKKPTKITQQPTMKRDCYAGRCTWEWTSGPERGTKYNQPVVLPYAFQLKLRGKDLIVQPSEGEEFVWGEGQSEETKRQQKAKDQGP</sequence>
<organism evidence="2">
    <name type="scientific">marine sediment metagenome</name>
    <dbReference type="NCBI Taxonomy" id="412755"/>
    <lineage>
        <taxon>unclassified sequences</taxon>
        <taxon>metagenomes</taxon>
        <taxon>ecological metagenomes</taxon>
    </lineage>
</organism>
<feature type="compositionally biased region" description="Basic residues" evidence="1">
    <location>
        <begin position="22"/>
        <end position="32"/>
    </location>
</feature>
<protein>
    <submittedName>
        <fullName evidence="2">Uncharacterized protein</fullName>
    </submittedName>
</protein>
<evidence type="ECO:0000256" key="1">
    <source>
        <dbReference type="SAM" id="MobiDB-lite"/>
    </source>
</evidence>
<reference evidence="2" key="1">
    <citation type="journal article" date="2014" name="Front. Microbiol.">
        <title>High frequency of phylogenetically diverse reductive dehalogenase-homologous genes in deep subseafloor sedimentary metagenomes.</title>
        <authorList>
            <person name="Kawai M."/>
            <person name="Futagami T."/>
            <person name="Toyoda A."/>
            <person name="Takaki Y."/>
            <person name="Nishi S."/>
            <person name="Hori S."/>
            <person name="Arai W."/>
            <person name="Tsubouchi T."/>
            <person name="Morono Y."/>
            <person name="Uchiyama I."/>
            <person name="Ito T."/>
            <person name="Fujiyama A."/>
            <person name="Inagaki F."/>
            <person name="Takami H."/>
        </authorList>
    </citation>
    <scope>NUCLEOTIDE SEQUENCE</scope>
    <source>
        <strain evidence="2">Expedition CK06-06</strain>
    </source>
</reference>
<dbReference type="AlphaFoldDB" id="X0UQY8"/>
<name>X0UQY8_9ZZZZ</name>
<feature type="region of interest" description="Disordered" evidence="1">
    <location>
        <begin position="89"/>
        <end position="113"/>
    </location>
</feature>
<feature type="non-terminal residue" evidence="2">
    <location>
        <position position="113"/>
    </location>
</feature>
<evidence type="ECO:0000313" key="2">
    <source>
        <dbReference type="EMBL" id="GAG08254.1"/>
    </source>
</evidence>